<dbReference type="EMBL" id="HBKN01009690">
    <property type="protein sequence ID" value="CAE2274219.1"/>
    <property type="molecule type" value="Transcribed_RNA"/>
</dbReference>
<reference evidence="1" key="1">
    <citation type="submission" date="2021-01" db="EMBL/GenBank/DDBJ databases">
        <authorList>
            <person name="Corre E."/>
            <person name="Pelletier E."/>
            <person name="Niang G."/>
            <person name="Scheremetjew M."/>
            <person name="Finn R."/>
            <person name="Kale V."/>
            <person name="Holt S."/>
            <person name="Cochrane G."/>
            <person name="Meng A."/>
            <person name="Brown T."/>
            <person name="Cohen L."/>
        </authorList>
    </citation>
    <scope>NUCLEOTIDE SEQUENCE</scope>
    <source>
        <strain evidence="1">CCMP 2712</strain>
    </source>
</reference>
<dbReference type="EMBL" id="HBKN01009691">
    <property type="protein sequence ID" value="CAE2274221.1"/>
    <property type="molecule type" value="Transcribed_RNA"/>
</dbReference>
<dbReference type="AlphaFoldDB" id="A0A6U5XR92"/>
<proteinExistence type="predicted"/>
<accession>A0A6U5XR92</accession>
<name>A0A6U5XR92_GUITH</name>
<protein>
    <submittedName>
        <fullName evidence="1">Uncharacterized protein</fullName>
    </submittedName>
</protein>
<evidence type="ECO:0000313" key="2">
    <source>
        <dbReference type="EMBL" id="CAE2274221.1"/>
    </source>
</evidence>
<gene>
    <name evidence="1" type="ORF">GTHE00462_LOCUS7626</name>
    <name evidence="2" type="ORF">GTHE00462_LOCUS7627</name>
</gene>
<evidence type="ECO:0000313" key="1">
    <source>
        <dbReference type="EMBL" id="CAE2274219.1"/>
    </source>
</evidence>
<organism evidence="1">
    <name type="scientific">Guillardia theta</name>
    <name type="common">Cryptophyte</name>
    <name type="synonym">Cryptomonas phi</name>
    <dbReference type="NCBI Taxonomy" id="55529"/>
    <lineage>
        <taxon>Eukaryota</taxon>
        <taxon>Cryptophyceae</taxon>
        <taxon>Pyrenomonadales</taxon>
        <taxon>Geminigeraceae</taxon>
        <taxon>Guillardia</taxon>
    </lineage>
</organism>
<sequence length="103" mass="11174">MHHLGSWCVDAATRSTPVWVLELAPAALTMSHALLKLQTGMEQEQACACQAQRRLSWLQATCDAVRSMGLGARQVSSASHLVAHRRDVIFPEGSKAAWIHGGL</sequence>